<reference evidence="1" key="1">
    <citation type="submission" date="2023-07" db="EMBL/GenBank/DDBJ databases">
        <authorList>
            <person name="Stuckert A."/>
        </authorList>
    </citation>
    <scope>NUCLEOTIDE SEQUENCE</scope>
</reference>
<keyword evidence="2" id="KW-1185">Reference proteome</keyword>
<name>A0ABN9LKG3_9NEOB</name>
<gene>
    <name evidence="1" type="ORF">RIMI_LOCUS10290382</name>
</gene>
<evidence type="ECO:0000313" key="1">
    <source>
        <dbReference type="EMBL" id="CAJ0944180.1"/>
    </source>
</evidence>
<sequence length="154" mass="17808">MAFCFIRFSPGPGKILKRSHETATPSQVIAARHYREREQREEREGCRGRWKLWRTEGLDVSDTVLQIPFTYIGSPPDRRFSELSDYRRRRLAQKLQDSFRRLPPKAQMDFLHTAETQSDYTQYAACNDYLRAAQAPSFSMTHVTASLGSCLTSV</sequence>
<comment type="caution">
    <text evidence="1">The sequence shown here is derived from an EMBL/GenBank/DDBJ whole genome shotgun (WGS) entry which is preliminary data.</text>
</comment>
<proteinExistence type="predicted"/>
<organism evidence="1 2">
    <name type="scientific">Ranitomeya imitator</name>
    <name type="common">mimic poison frog</name>
    <dbReference type="NCBI Taxonomy" id="111125"/>
    <lineage>
        <taxon>Eukaryota</taxon>
        <taxon>Metazoa</taxon>
        <taxon>Chordata</taxon>
        <taxon>Craniata</taxon>
        <taxon>Vertebrata</taxon>
        <taxon>Euteleostomi</taxon>
        <taxon>Amphibia</taxon>
        <taxon>Batrachia</taxon>
        <taxon>Anura</taxon>
        <taxon>Neobatrachia</taxon>
        <taxon>Hyloidea</taxon>
        <taxon>Dendrobatidae</taxon>
        <taxon>Dendrobatinae</taxon>
        <taxon>Ranitomeya</taxon>
    </lineage>
</organism>
<accession>A0ABN9LKG3</accession>
<protein>
    <submittedName>
        <fullName evidence="1">Uncharacterized protein</fullName>
    </submittedName>
</protein>
<dbReference type="EMBL" id="CAUEEQ010022132">
    <property type="protein sequence ID" value="CAJ0944180.1"/>
    <property type="molecule type" value="Genomic_DNA"/>
</dbReference>
<evidence type="ECO:0000313" key="2">
    <source>
        <dbReference type="Proteomes" id="UP001176940"/>
    </source>
</evidence>
<dbReference type="Proteomes" id="UP001176940">
    <property type="component" value="Unassembled WGS sequence"/>
</dbReference>